<dbReference type="PANTHER" id="PTHR35204:SF1">
    <property type="entry name" value="ENTEROTOXIN"/>
    <property type="match status" value="1"/>
</dbReference>
<proteinExistence type="predicted"/>
<dbReference type="AlphaFoldDB" id="A0AAE8M0Q1"/>
<dbReference type="PANTHER" id="PTHR35204">
    <property type="entry name" value="YALI0A21131P"/>
    <property type="match status" value="1"/>
</dbReference>
<dbReference type="EMBL" id="ONZP01000050">
    <property type="protein sequence ID" value="SPJ71979.1"/>
    <property type="molecule type" value="Genomic_DNA"/>
</dbReference>
<evidence type="ECO:0000313" key="3">
    <source>
        <dbReference type="Proteomes" id="UP001187734"/>
    </source>
</evidence>
<evidence type="ECO:0000256" key="1">
    <source>
        <dbReference type="SAM" id="SignalP"/>
    </source>
</evidence>
<name>A0AAE8M0Q1_9HYPO</name>
<accession>A0AAE8M0Q1</accession>
<feature type="chain" id="PRO_5042118785" evidence="1">
    <location>
        <begin position="23"/>
        <end position="569"/>
    </location>
</feature>
<sequence length="569" mass="64612">MYPKPTFSVLLVLSLALNIASGNSDRDDRIQPDREYARDRAHMVFNAVHSAGRLWGSALYHNGFGFFPATVPMGTTFYHGSRTNVTPSGPEWLAFDIEHAENFARSFRFRRGRGRPPQTKSASDKVFGTGGIVSGSEEYREELRRRSDDMALYTGDAEADISDTTEGNDPVNFRGYLHTYQTSRELNVLVVDGMSAGKTNMGTLDSQDFLLRENNTSGKLDEWDRALDLCKLASELGLDGFVRVEIGVEIIKCDFGNGLNLDSITRTELYDNTMGRFSMAMFQWVRAVVERYDGVGADRLRIDFSSMVSGLFFPINISSTMPERPDLKRLGAATLNELRYIKEYLKDVLRQSRRFTVNWQGTADLIINRYSKRLALMVYRSLSLRHFIAEIEAATLTWVDAPPSPDDVSMADREVTNRTADAIEQCRIHYLRPALSSKERWSAEDELTYTSFDTVLNMICQTLFLVRSQLLEASGSNLTDYRIKGDIDNNAELEKAIENGRTTIQELIDTLGWSIWKKPQPCAPDEISMIAMWPFGMKEDHWHPGCRTIDRVQHPTDTYWDINLPLRNA</sequence>
<evidence type="ECO:0000313" key="2">
    <source>
        <dbReference type="EMBL" id="SPJ71979.1"/>
    </source>
</evidence>
<protein>
    <submittedName>
        <fullName evidence="2">Uncharacterized protein</fullName>
    </submittedName>
</protein>
<feature type="signal peptide" evidence="1">
    <location>
        <begin position="1"/>
        <end position="22"/>
    </location>
</feature>
<comment type="caution">
    <text evidence="2">The sequence shown here is derived from an EMBL/GenBank/DDBJ whole genome shotgun (WGS) entry which is preliminary data.</text>
</comment>
<gene>
    <name evidence="2" type="ORF">FTOL_01707</name>
</gene>
<keyword evidence="1" id="KW-0732">Signal</keyword>
<keyword evidence="3" id="KW-1185">Reference proteome</keyword>
<organism evidence="2 3">
    <name type="scientific">Fusarium torulosum</name>
    <dbReference type="NCBI Taxonomy" id="33205"/>
    <lineage>
        <taxon>Eukaryota</taxon>
        <taxon>Fungi</taxon>
        <taxon>Dikarya</taxon>
        <taxon>Ascomycota</taxon>
        <taxon>Pezizomycotina</taxon>
        <taxon>Sordariomycetes</taxon>
        <taxon>Hypocreomycetidae</taxon>
        <taxon>Hypocreales</taxon>
        <taxon>Nectriaceae</taxon>
        <taxon>Fusarium</taxon>
    </lineage>
</organism>
<reference evidence="2" key="1">
    <citation type="submission" date="2018-03" db="EMBL/GenBank/DDBJ databases">
        <authorList>
            <person name="Guldener U."/>
        </authorList>
    </citation>
    <scope>NUCLEOTIDE SEQUENCE</scope>
</reference>
<dbReference type="Proteomes" id="UP001187734">
    <property type="component" value="Unassembled WGS sequence"/>
</dbReference>
<dbReference type="InterPro" id="IPR038921">
    <property type="entry name" value="YOR389W-like"/>
</dbReference>